<organism evidence="2 3">
    <name type="scientific">Streptomyces javensis</name>
    <dbReference type="NCBI Taxonomy" id="114698"/>
    <lineage>
        <taxon>Bacteria</taxon>
        <taxon>Bacillati</taxon>
        <taxon>Actinomycetota</taxon>
        <taxon>Actinomycetes</taxon>
        <taxon>Kitasatosporales</taxon>
        <taxon>Streptomycetaceae</taxon>
        <taxon>Streptomyces</taxon>
        <taxon>Streptomyces violaceusniger group</taxon>
    </lineage>
</organism>
<keyword evidence="1" id="KW-1133">Transmembrane helix</keyword>
<sequence length="70" mass="7448">MDTSGREEVSRGAVFLVGVPALHIIGQQDDGAEDGLEPLSDLVPAVIRKLPGYVFLGAATASARIIWLRM</sequence>
<protein>
    <submittedName>
        <fullName evidence="2">Uncharacterized protein</fullName>
    </submittedName>
</protein>
<gene>
    <name evidence="2" type="ORF">GCM10009579_63750</name>
</gene>
<keyword evidence="3" id="KW-1185">Reference proteome</keyword>
<accession>A0ABN1X7N4</accession>
<evidence type="ECO:0000313" key="3">
    <source>
        <dbReference type="Proteomes" id="UP001500282"/>
    </source>
</evidence>
<proteinExistence type="predicted"/>
<dbReference type="EMBL" id="BAAAIH010000045">
    <property type="protein sequence ID" value="GAA1290437.1"/>
    <property type="molecule type" value="Genomic_DNA"/>
</dbReference>
<reference evidence="2 3" key="1">
    <citation type="journal article" date="2019" name="Int. J. Syst. Evol. Microbiol.">
        <title>The Global Catalogue of Microorganisms (GCM) 10K type strain sequencing project: providing services to taxonomists for standard genome sequencing and annotation.</title>
        <authorList>
            <consortium name="The Broad Institute Genomics Platform"/>
            <consortium name="The Broad Institute Genome Sequencing Center for Infectious Disease"/>
            <person name="Wu L."/>
            <person name="Ma J."/>
        </authorList>
    </citation>
    <scope>NUCLEOTIDE SEQUENCE [LARGE SCALE GENOMIC DNA]</scope>
    <source>
        <strain evidence="2 3">JCM 11448</strain>
    </source>
</reference>
<feature type="transmembrane region" description="Helical" evidence="1">
    <location>
        <begin position="50"/>
        <end position="67"/>
    </location>
</feature>
<name>A0ABN1X7N4_9ACTN</name>
<evidence type="ECO:0000313" key="2">
    <source>
        <dbReference type="EMBL" id="GAA1290437.1"/>
    </source>
</evidence>
<evidence type="ECO:0000256" key="1">
    <source>
        <dbReference type="SAM" id="Phobius"/>
    </source>
</evidence>
<dbReference type="Proteomes" id="UP001500282">
    <property type="component" value="Unassembled WGS sequence"/>
</dbReference>
<keyword evidence="1" id="KW-0812">Transmembrane</keyword>
<keyword evidence="1" id="KW-0472">Membrane</keyword>
<comment type="caution">
    <text evidence="2">The sequence shown here is derived from an EMBL/GenBank/DDBJ whole genome shotgun (WGS) entry which is preliminary data.</text>
</comment>